<dbReference type="PRINTS" id="PR00463">
    <property type="entry name" value="EP450I"/>
</dbReference>
<dbReference type="Gene3D" id="1.10.630.10">
    <property type="entry name" value="Cytochrome P450"/>
    <property type="match status" value="1"/>
</dbReference>
<feature type="compositionally biased region" description="Gly residues" evidence="6">
    <location>
        <begin position="30"/>
        <end position="39"/>
    </location>
</feature>
<dbReference type="Proteomes" id="UP000269221">
    <property type="component" value="Unassembled WGS sequence"/>
</dbReference>
<feature type="binding site" description="axial binding residue" evidence="5">
    <location>
        <position position="1038"/>
    </location>
    <ligand>
        <name>heme</name>
        <dbReference type="ChEBI" id="CHEBI:30413"/>
    </ligand>
    <ligandPart>
        <name>Fe</name>
        <dbReference type="ChEBI" id="CHEBI:18248"/>
    </ligandPart>
</feature>
<dbReference type="STRING" id="333673.A0A3M0KRP6"/>
<dbReference type="PROSITE" id="PS00086">
    <property type="entry name" value="CYTOCHROME_P450"/>
    <property type="match status" value="1"/>
</dbReference>
<keyword evidence="3 5" id="KW-0349">Heme</keyword>
<evidence type="ECO:0000256" key="4">
    <source>
        <dbReference type="ARBA" id="ARBA00023004"/>
    </source>
</evidence>
<evidence type="ECO:0000256" key="5">
    <source>
        <dbReference type="PIRSR" id="PIRSR602401-1"/>
    </source>
</evidence>
<proteinExistence type="inferred from homology"/>
<dbReference type="GO" id="GO:0004497">
    <property type="term" value="F:monooxygenase activity"/>
    <property type="evidence" value="ECO:0007669"/>
    <property type="project" value="InterPro"/>
</dbReference>
<evidence type="ECO:0000259" key="7">
    <source>
        <dbReference type="Pfam" id="PF12516"/>
    </source>
</evidence>
<dbReference type="PANTHER" id="PTHR31997">
    <property type="entry name" value="AGAP003710-PA"/>
    <property type="match status" value="1"/>
</dbReference>
<feature type="compositionally biased region" description="Basic and acidic residues" evidence="6">
    <location>
        <begin position="452"/>
        <end position="461"/>
    </location>
</feature>
<reference evidence="8 9" key="1">
    <citation type="submission" date="2018-07" db="EMBL/GenBank/DDBJ databases">
        <title>A high quality draft genome assembly of the barn swallow (H. rustica rustica).</title>
        <authorList>
            <person name="Formenti G."/>
            <person name="Chiara M."/>
            <person name="Poveda L."/>
            <person name="Francoijs K.-J."/>
            <person name="Bonisoli-Alquati A."/>
            <person name="Canova L."/>
            <person name="Gianfranceschi L."/>
            <person name="Horner D.S."/>
            <person name="Saino N."/>
        </authorList>
    </citation>
    <scope>NUCLEOTIDE SEQUENCE [LARGE SCALE GENOMIC DNA]</scope>
    <source>
        <strain evidence="8">Chelidonia</strain>
        <tissue evidence="8">Blood</tissue>
    </source>
</reference>
<dbReference type="GO" id="GO:0020037">
    <property type="term" value="F:heme binding"/>
    <property type="evidence" value="ECO:0007669"/>
    <property type="project" value="InterPro"/>
</dbReference>
<dbReference type="PRINTS" id="PR00385">
    <property type="entry name" value="P450"/>
</dbReference>
<dbReference type="SUPFAM" id="SSF48264">
    <property type="entry name" value="Cytochrome P450"/>
    <property type="match status" value="1"/>
</dbReference>
<evidence type="ECO:0000256" key="6">
    <source>
        <dbReference type="SAM" id="MobiDB-lite"/>
    </source>
</evidence>
<evidence type="ECO:0000313" key="8">
    <source>
        <dbReference type="EMBL" id="RMC14034.1"/>
    </source>
</evidence>
<comment type="cofactor">
    <cofactor evidence="5">
        <name>heme</name>
        <dbReference type="ChEBI" id="CHEBI:30413"/>
    </cofactor>
</comment>
<dbReference type="InterPro" id="IPR017972">
    <property type="entry name" value="Cyt_P450_CS"/>
</dbReference>
<comment type="similarity">
    <text evidence="1">Belongs to the FAM149 family.</text>
</comment>
<dbReference type="InterPro" id="IPR002401">
    <property type="entry name" value="Cyt_P450_E_grp-I"/>
</dbReference>
<evidence type="ECO:0000256" key="3">
    <source>
        <dbReference type="ARBA" id="ARBA00022617"/>
    </source>
</evidence>
<dbReference type="AlphaFoldDB" id="A0A3M0KRP6"/>
<dbReference type="InterPro" id="IPR039630">
    <property type="entry name" value="FAM149"/>
</dbReference>
<dbReference type="InterPro" id="IPR022194">
    <property type="entry name" value="DUF3719"/>
</dbReference>
<evidence type="ECO:0000256" key="2">
    <source>
        <dbReference type="ARBA" id="ARBA00010617"/>
    </source>
</evidence>
<evidence type="ECO:0000256" key="1">
    <source>
        <dbReference type="ARBA" id="ARBA00008309"/>
    </source>
</evidence>
<dbReference type="GO" id="GO:0005506">
    <property type="term" value="F:iron ion binding"/>
    <property type="evidence" value="ECO:0007669"/>
    <property type="project" value="InterPro"/>
</dbReference>
<comment type="caution">
    <text evidence="8">The sequence shown here is derived from an EMBL/GenBank/DDBJ whole genome shotgun (WGS) entry which is preliminary data.</text>
</comment>
<accession>A0A3M0KRP6</accession>
<comment type="similarity">
    <text evidence="2">Belongs to the cytochrome P450 family.</text>
</comment>
<gene>
    <name evidence="8" type="ORF">DUI87_09121</name>
</gene>
<name>A0A3M0KRP6_HIRRU</name>
<dbReference type="EMBL" id="QRBI01000105">
    <property type="protein sequence ID" value="RMC14034.1"/>
    <property type="molecule type" value="Genomic_DNA"/>
</dbReference>
<keyword evidence="5" id="KW-0479">Metal-binding</keyword>
<protein>
    <recommendedName>
        <fullName evidence="7">DUF3719 domain-containing protein</fullName>
    </recommendedName>
</protein>
<organism evidence="8 9">
    <name type="scientific">Hirundo rustica rustica</name>
    <dbReference type="NCBI Taxonomy" id="333673"/>
    <lineage>
        <taxon>Eukaryota</taxon>
        <taxon>Metazoa</taxon>
        <taxon>Chordata</taxon>
        <taxon>Craniata</taxon>
        <taxon>Vertebrata</taxon>
        <taxon>Euteleostomi</taxon>
        <taxon>Archelosauria</taxon>
        <taxon>Archosauria</taxon>
        <taxon>Dinosauria</taxon>
        <taxon>Saurischia</taxon>
        <taxon>Theropoda</taxon>
        <taxon>Coelurosauria</taxon>
        <taxon>Aves</taxon>
        <taxon>Neognathae</taxon>
        <taxon>Neoaves</taxon>
        <taxon>Telluraves</taxon>
        <taxon>Australaves</taxon>
        <taxon>Passeriformes</taxon>
        <taxon>Sylvioidea</taxon>
        <taxon>Hirundinidae</taxon>
        <taxon>Hirundo</taxon>
    </lineage>
</organism>
<dbReference type="InterPro" id="IPR001128">
    <property type="entry name" value="Cyt_P450"/>
</dbReference>
<keyword evidence="9" id="KW-1185">Reference proteome</keyword>
<sequence>MKVAALGAGALLSRLRRALPAPSPRPPSGGGPAEAGGGLTLLPASSAADEEPEERAAAEGLIITLPDIGEEAAAEGDESAEGDEAAGIPRSPALRMWLHSAQPERDLGVPVNYQMNMSQQCAQVAKRASGILAWIRNGVASRSREVILPLYSALDFDKANTQRVHQLFWEIDEMLFEGKVTSRTENLQAECADWVEQFPHIRVLGKQLLVPKDEGFQHFQSRNDAHVDTKCVPGLLECTGHTKELCISGSKLIPTASPIHTSPDSSSTTISASDSAMYSFLEEEIYDEDGKIEEYLAFDNKEIEDEIWEQKKMRLSEKRCKRGIPPVSPNACIKDAVASEVFDHIWSNVIGILEELIKKNWETSIPECDQQIEKLKTVTAKLPHFPVIHITADAGTIPLSRGSDTRNVSFGAHSVSSQVYRFSSNFCNDLNGVMTIQAKPLQQRHAATAEKIQNEQEDKQHSITSSTPNSAHARLGKISDNSVLSSSPALLASSRKLPRLPSLTSDQPCSEVPNAHNDEICKGKKLVGSRDRLSSARVPATWSKLPPINSEAVEQHVSVPRTQQSSHQERYAHSRVSSAVAGRTEQQPLRERTVTVSQFSRPNTTHTFRICYSRDTPQKKSLTPVDFGNHSRTGQGFLITGRQRRMTWKIMESDLAAILASFPWLDTVNASTCKGQALVILNSSKHIEKSYLYEFLHPWLGTGLLTSTGDKWRSRRKMITPTFHFAILNDFLEVMNEQGNILVKKLEKHVDKEPFNVFMDITLCALDIICETAMGRNVGAQNNKDSDYVSAIYRMGDLIQRRQMSPWLWPDFLYILFKEGREHKRNLKILHKFTDTVIAEKAEELKSTKEKKHDNDGSCEESGSKKRKAFLDMLLNATDDEGKKLSYRDIREEVDTFMFEGHDTTASAINWVLYLLGHNPEVQKKVHKELDEVFDNSERSVTTDDLKNLRYLECVVKEALRLYPSVPMFARTLREDCCIKGYQVPRGANILVLTYALHRDPEIFPDPEEFRPERFFPENCKGRHPYAYVPFSAGPRNCIGQRFAQMEEKTLLALIMRRFWVESCQKPEELGLCGELILRPNKGIWIKLKRRPNAGSE</sequence>
<dbReference type="Pfam" id="PF00067">
    <property type="entry name" value="p450"/>
    <property type="match status" value="1"/>
</dbReference>
<feature type="region of interest" description="Disordered" evidence="6">
    <location>
        <begin position="444"/>
        <end position="473"/>
    </location>
</feature>
<dbReference type="PANTHER" id="PTHR31997:SF2">
    <property type="entry name" value="PROTEIN FAM149A"/>
    <property type="match status" value="1"/>
</dbReference>
<dbReference type="Pfam" id="PF12516">
    <property type="entry name" value="DUF3719"/>
    <property type="match status" value="1"/>
</dbReference>
<feature type="region of interest" description="Disordered" evidence="6">
    <location>
        <begin position="560"/>
        <end position="590"/>
    </location>
</feature>
<dbReference type="OrthoDB" id="2134133at2759"/>
<keyword evidence="4 5" id="KW-0408">Iron</keyword>
<dbReference type="InterPro" id="IPR036396">
    <property type="entry name" value="Cyt_P450_sf"/>
</dbReference>
<evidence type="ECO:0000313" key="9">
    <source>
        <dbReference type="Proteomes" id="UP000269221"/>
    </source>
</evidence>
<dbReference type="GO" id="GO:0016705">
    <property type="term" value="F:oxidoreductase activity, acting on paired donors, with incorporation or reduction of molecular oxygen"/>
    <property type="evidence" value="ECO:0007669"/>
    <property type="project" value="InterPro"/>
</dbReference>
<feature type="domain" description="DUF3719" evidence="7">
    <location>
        <begin position="174"/>
        <end position="233"/>
    </location>
</feature>
<feature type="region of interest" description="Disordered" evidence="6">
    <location>
        <begin position="17"/>
        <end position="57"/>
    </location>
</feature>